<evidence type="ECO:0000313" key="2">
    <source>
        <dbReference type="EMBL" id="MFD1570461.1"/>
    </source>
</evidence>
<dbReference type="EMBL" id="JBHUDB010000003">
    <property type="protein sequence ID" value="MFD1570461.1"/>
    <property type="molecule type" value="Genomic_DNA"/>
</dbReference>
<dbReference type="AlphaFoldDB" id="A0ABD6C0X9"/>
<keyword evidence="3" id="KW-1185">Reference proteome</keyword>
<accession>A0ABD6C0X9</accession>
<evidence type="ECO:0000256" key="1">
    <source>
        <dbReference type="SAM" id="MobiDB-lite"/>
    </source>
</evidence>
<gene>
    <name evidence="2" type="ORF">ACFR9T_07630</name>
</gene>
<proteinExistence type="predicted"/>
<dbReference type="Proteomes" id="UP001597185">
    <property type="component" value="Unassembled WGS sequence"/>
</dbReference>
<evidence type="ECO:0000313" key="3">
    <source>
        <dbReference type="Proteomes" id="UP001597185"/>
    </source>
</evidence>
<protein>
    <submittedName>
        <fullName evidence="2">Helix-hairpin-helix domain-containing protein</fullName>
    </submittedName>
</protein>
<comment type="caution">
    <text evidence="2">The sequence shown here is derived from an EMBL/GenBank/DDBJ whole genome shotgun (WGS) entry which is preliminary data.</text>
</comment>
<reference evidence="2 3" key="1">
    <citation type="journal article" date="2019" name="Int. J. Syst. Evol. Microbiol.">
        <title>The Global Catalogue of Microorganisms (GCM) 10K type strain sequencing project: providing services to taxonomists for standard genome sequencing and annotation.</title>
        <authorList>
            <consortium name="The Broad Institute Genomics Platform"/>
            <consortium name="The Broad Institute Genome Sequencing Center for Infectious Disease"/>
            <person name="Wu L."/>
            <person name="Ma J."/>
        </authorList>
    </citation>
    <scope>NUCLEOTIDE SEQUENCE [LARGE SCALE GENOMIC DNA]</scope>
    <source>
        <strain evidence="2 3">CGMCC 1.12689</strain>
    </source>
</reference>
<organism evidence="2 3">
    <name type="scientific">Halorubrum laminariae</name>
    <dbReference type="NCBI Taxonomy" id="1433523"/>
    <lineage>
        <taxon>Archaea</taxon>
        <taxon>Methanobacteriati</taxon>
        <taxon>Methanobacteriota</taxon>
        <taxon>Stenosarchaea group</taxon>
        <taxon>Halobacteria</taxon>
        <taxon>Halobacteriales</taxon>
        <taxon>Haloferacaceae</taxon>
        <taxon>Halorubrum</taxon>
    </lineage>
</organism>
<dbReference type="InterPro" id="IPR010994">
    <property type="entry name" value="RuvA_2-like"/>
</dbReference>
<sequence>MVTVKYASELDPLLELSLPSDWLVAVILEPGQAPADSDRPEDRLLGQLLSSGNDQQIVASRVTFLYCRGFEPDPETPIRDNQISVRYDSENAQYELSSVLAETTVSTADGVIEWVDEQFPAVETFVNTYLTLIELADDIHGLGQTGIRGLIETFETLDTIRATDLDSLVDVPYIDEENATALQTALEETNNIDLSQPTPLEQELRTVDGPLILDPQRGPVSGELVPSDSSNPKYRPDTFSATEPDDRELR</sequence>
<dbReference type="RefSeq" id="WP_256419283.1">
    <property type="nucleotide sequence ID" value="NZ_JANHDL010000014.1"/>
</dbReference>
<feature type="region of interest" description="Disordered" evidence="1">
    <location>
        <begin position="211"/>
        <end position="250"/>
    </location>
</feature>
<name>A0ABD6C0X9_9EURY</name>
<dbReference type="SUPFAM" id="SSF47781">
    <property type="entry name" value="RuvA domain 2-like"/>
    <property type="match status" value="1"/>
</dbReference>